<sequence length="150" mass="16711">MELEPKPYLVEFWSLMSRDRSPCPTPVAPQGCHVHYLWPIYLIVGVTCRYARVPSQSIVIHMLSLLVRVWGKAGLGGAREPLAHILGRRTAGSSHVVSEPTLLRASHCGRRETPVWCSIKGTVFGENVWPLCMKVSGLVSKHNRGRIFGI</sequence>
<reference evidence="1" key="1">
    <citation type="submission" date="2019-10" db="EMBL/GenBank/DDBJ databases">
        <authorList>
            <person name="Zhang R."/>
            <person name="Pan Y."/>
            <person name="Wang J."/>
            <person name="Ma R."/>
            <person name="Yu S."/>
        </authorList>
    </citation>
    <scope>NUCLEOTIDE SEQUENCE</scope>
    <source>
        <strain evidence="1">LA-IB0</strain>
        <tissue evidence="1">Leaf</tissue>
    </source>
</reference>
<accession>A0AAV6WD97</accession>
<gene>
    <name evidence="1" type="ORF">BUALT_Bualt18G0088300</name>
</gene>
<dbReference type="Proteomes" id="UP000826271">
    <property type="component" value="Unassembled WGS sequence"/>
</dbReference>
<proteinExistence type="predicted"/>
<name>A0AAV6WD97_9LAMI</name>
<keyword evidence="2" id="KW-1185">Reference proteome</keyword>
<organism evidence="1 2">
    <name type="scientific">Buddleja alternifolia</name>
    <dbReference type="NCBI Taxonomy" id="168488"/>
    <lineage>
        <taxon>Eukaryota</taxon>
        <taxon>Viridiplantae</taxon>
        <taxon>Streptophyta</taxon>
        <taxon>Embryophyta</taxon>
        <taxon>Tracheophyta</taxon>
        <taxon>Spermatophyta</taxon>
        <taxon>Magnoliopsida</taxon>
        <taxon>eudicotyledons</taxon>
        <taxon>Gunneridae</taxon>
        <taxon>Pentapetalae</taxon>
        <taxon>asterids</taxon>
        <taxon>lamiids</taxon>
        <taxon>Lamiales</taxon>
        <taxon>Scrophulariaceae</taxon>
        <taxon>Buddlejeae</taxon>
        <taxon>Buddleja</taxon>
    </lineage>
</organism>
<evidence type="ECO:0000313" key="2">
    <source>
        <dbReference type="Proteomes" id="UP000826271"/>
    </source>
</evidence>
<protein>
    <submittedName>
        <fullName evidence="1">Uncharacterized protein</fullName>
    </submittedName>
</protein>
<dbReference type="EMBL" id="WHWC01000018">
    <property type="protein sequence ID" value="KAG8365282.1"/>
    <property type="molecule type" value="Genomic_DNA"/>
</dbReference>
<evidence type="ECO:0000313" key="1">
    <source>
        <dbReference type="EMBL" id="KAG8365282.1"/>
    </source>
</evidence>
<comment type="caution">
    <text evidence="1">The sequence shown here is derived from an EMBL/GenBank/DDBJ whole genome shotgun (WGS) entry which is preliminary data.</text>
</comment>
<dbReference type="AlphaFoldDB" id="A0AAV6WD97"/>